<protein>
    <submittedName>
        <fullName evidence="1">Uncharacterized protein</fullName>
    </submittedName>
</protein>
<dbReference type="EMBL" id="KY744566">
    <property type="protein sequence ID" value="ARB10931.1"/>
    <property type="molecule type" value="Genomic_DNA"/>
</dbReference>
<evidence type="ECO:0000313" key="1">
    <source>
        <dbReference type="EMBL" id="ARB10931.1"/>
    </source>
</evidence>
<sequence>MKARKINRIARRVRKQYNRGTYKGRIAVLSTNMSGAVFVTYSGSILQPTSDNCKWAYNTNVADLNPRHRHWLDSSHHLPVVVSYA</sequence>
<organism evidence="1 2">
    <name type="scientific">Pectobacterium phage POP72</name>
    <dbReference type="NCBI Taxonomy" id="1965269"/>
    <lineage>
        <taxon>Viruses</taxon>
        <taxon>Duplodnaviria</taxon>
        <taxon>Heunggongvirae</taxon>
        <taxon>Uroviricota</taxon>
        <taxon>Caudoviricetes</taxon>
        <taxon>Autographivirales</taxon>
        <taxon>Autosignataviridae</taxon>
        <taxon>Molineuxvirinae</taxon>
        <taxon>Axomammavirus</taxon>
        <taxon>Axomammavirus PP1</taxon>
    </lineage>
</organism>
<proteinExistence type="predicted"/>
<dbReference type="Proteomes" id="UP000244377">
    <property type="component" value="Genome"/>
</dbReference>
<evidence type="ECO:0000313" key="2">
    <source>
        <dbReference type="Proteomes" id="UP000244377"/>
    </source>
</evidence>
<name>A0A2R2V1R9_9CAUD</name>
<accession>A0A2R2V1R9</accession>
<reference evidence="1 2" key="1">
    <citation type="submission" date="2017-03" db="EMBL/GenBank/DDBJ databases">
        <authorList>
            <person name="Afonso C.L."/>
            <person name="Miller P.J."/>
            <person name="Scott M.A."/>
            <person name="Spackman E."/>
            <person name="Goraichik I."/>
            <person name="Dimitrov K.M."/>
            <person name="Suarez D.L."/>
            <person name="Swayne D.E."/>
        </authorList>
    </citation>
    <scope>NUCLEOTIDE SEQUENCE [LARGE SCALE GENOMIC DNA]</scope>
</reference>
<gene>
    <name evidence="1" type="ORF">POP72_015</name>
</gene>